<dbReference type="InterPro" id="IPR001031">
    <property type="entry name" value="Thioesterase"/>
</dbReference>
<dbReference type="Gene3D" id="3.30.300.30">
    <property type="match status" value="1"/>
</dbReference>
<evidence type="ECO:0000259" key="5">
    <source>
        <dbReference type="PROSITE" id="PS50075"/>
    </source>
</evidence>
<dbReference type="SUPFAM" id="SSF47336">
    <property type="entry name" value="ACP-like"/>
    <property type="match status" value="1"/>
</dbReference>
<keyword evidence="3" id="KW-0808">Transferase</keyword>
<evidence type="ECO:0000256" key="3">
    <source>
        <dbReference type="ARBA" id="ARBA00022679"/>
    </source>
</evidence>
<evidence type="ECO:0000256" key="2">
    <source>
        <dbReference type="ARBA" id="ARBA00022553"/>
    </source>
</evidence>
<keyword evidence="1" id="KW-0596">Phosphopantetheine</keyword>
<feature type="compositionally biased region" description="Polar residues" evidence="4">
    <location>
        <begin position="958"/>
        <end position="971"/>
    </location>
</feature>
<dbReference type="SMART" id="SM00823">
    <property type="entry name" value="PKS_PP"/>
    <property type="match status" value="1"/>
</dbReference>
<dbReference type="GO" id="GO:0031957">
    <property type="term" value="F:very long-chain fatty acid-CoA ligase activity"/>
    <property type="evidence" value="ECO:0007669"/>
    <property type="project" value="TreeGrafter"/>
</dbReference>
<organism evidence="7 8">
    <name type="scientific">Trametes coccinea (strain BRFM310)</name>
    <name type="common">Pycnoporus coccineus</name>
    <dbReference type="NCBI Taxonomy" id="1353009"/>
    <lineage>
        <taxon>Eukaryota</taxon>
        <taxon>Fungi</taxon>
        <taxon>Dikarya</taxon>
        <taxon>Basidiomycota</taxon>
        <taxon>Agaricomycotina</taxon>
        <taxon>Agaricomycetes</taxon>
        <taxon>Polyporales</taxon>
        <taxon>Polyporaceae</taxon>
        <taxon>Trametes</taxon>
    </lineage>
</organism>
<dbReference type="InterPro" id="IPR000873">
    <property type="entry name" value="AMP-dep_synth/lig_dom"/>
</dbReference>
<protein>
    <submittedName>
        <fullName evidence="7">Acetyl-CoA synthetase-like protein</fullName>
    </submittedName>
</protein>
<feature type="region of interest" description="Disordered" evidence="4">
    <location>
        <begin position="954"/>
        <end position="977"/>
    </location>
</feature>
<dbReference type="InterPro" id="IPR044861">
    <property type="entry name" value="IPNS-like_FE2OG_OXY"/>
</dbReference>
<gene>
    <name evidence="7" type="ORF">PYCCODRAFT_370405</name>
</gene>
<dbReference type="InterPro" id="IPR009081">
    <property type="entry name" value="PP-bd_ACP"/>
</dbReference>
<name>A0A1Y2J6V2_TRAC3</name>
<dbReference type="InterPro" id="IPR036736">
    <property type="entry name" value="ACP-like_sf"/>
</dbReference>
<dbReference type="PROSITE" id="PS50075">
    <property type="entry name" value="CARRIER"/>
    <property type="match status" value="1"/>
</dbReference>
<dbReference type="Gene3D" id="2.60.120.330">
    <property type="entry name" value="B-lactam Antibiotic, Isopenicillin N Synthase, Chain"/>
    <property type="match status" value="1"/>
</dbReference>
<proteinExistence type="predicted"/>
<dbReference type="InterPro" id="IPR005123">
    <property type="entry name" value="Oxoglu/Fe-dep_dioxygenase_dom"/>
</dbReference>
<evidence type="ECO:0000313" key="8">
    <source>
        <dbReference type="Proteomes" id="UP000193067"/>
    </source>
</evidence>
<evidence type="ECO:0000313" key="7">
    <source>
        <dbReference type="EMBL" id="OSD07962.1"/>
    </source>
</evidence>
<keyword evidence="8" id="KW-1185">Reference proteome</keyword>
<dbReference type="Proteomes" id="UP000193067">
    <property type="component" value="Unassembled WGS sequence"/>
</dbReference>
<evidence type="ECO:0000256" key="1">
    <source>
        <dbReference type="ARBA" id="ARBA00022450"/>
    </source>
</evidence>
<dbReference type="STRING" id="1353009.A0A1Y2J6V2"/>
<dbReference type="PANTHER" id="PTHR24096:SF267">
    <property type="entry name" value="MALONATE--COA LIGASE ACSF3, MITOCHONDRIAL"/>
    <property type="match status" value="1"/>
</dbReference>
<dbReference type="Pfam" id="PF00975">
    <property type="entry name" value="Thioesterase"/>
    <property type="match status" value="1"/>
</dbReference>
<dbReference type="PANTHER" id="PTHR24096">
    <property type="entry name" value="LONG-CHAIN-FATTY-ACID--COA LIGASE"/>
    <property type="match status" value="1"/>
</dbReference>
<dbReference type="GO" id="GO:0031177">
    <property type="term" value="F:phosphopantetheine binding"/>
    <property type="evidence" value="ECO:0007669"/>
    <property type="project" value="InterPro"/>
</dbReference>
<dbReference type="InterPro" id="IPR020806">
    <property type="entry name" value="PKS_PP-bd"/>
</dbReference>
<dbReference type="Gene3D" id="3.40.50.12780">
    <property type="entry name" value="N-terminal domain of ligase-like"/>
    <property type="match status" value="1"/>
</dbReference>
<dbReference type="SUPFAM" id="SSF53474">
    <property type="entry name" value="alpha/beta-Hydrolases"/>
    <property type="match status" value="1"/>
</dbReference>
<dbReference type="InterPro" id="IPR027443">
    <property type="entry name" value="IPNS-like_sf"/>
</dbReference>
<dbReference type="PROSITE" id="PS00455">
    <property type="entry name" value="AMP_BINDING"/>
    <property type="match status" value="1"/>
</dbReference>
<dbReference type="SMART" id="SM00824">
    <property type="entry name" value="PKS_TE"/>
    <property type="match status" value="1"/>
</dbReference>
<feature type="domain" description="Fe2OG dioxygenase" evidence="6">
    <location>
        <begin position="1159"/>
        <end position="1272"/>
    </location>
</feature>
<dbReference type="InterPro" id="IPR020802">
    <property type="entry name" value="TesA-like"/>
</dbReference>
<dbReference type="Gene3D" id="3.40.50.1820">
    <property type="entry name" value="alpha/beta hydrolase"/>
    <property type="match status" value="1"/>
</dbReference>
<dbReference type="SUPFAM" id="SSF51197">
    <property type="entry name" value="Clavaminate synthase-like"/>
    <property type="match status" value="1"/>
</dbReference>
<dbReference type="PROSITE" id="PS51471">
    <property type="entry name" value="FE2OG_OXY"/>
    <property type="match status" value="1"/>
</dbReference>
<evidence type="ECO:0000256" key="4">
    <source>
        <dbReference type="SAM" id="MobiDB-lite"/>
    </source>
</evidence>
<dbReference type="Pfam" id="PF00501">
    <property type="entry name" value="AMP-binding"/>
    <property type="match status" value="1"/>
</dbReference>
<dbReference type="InterPro" id="IPR029058">
    <property type="entry name" value="AB_hydrolase_fold"/>
</dbReference>
<dbReference type="InterPro" id="IPR026992">
    <property type="entry name" value="DIOX_N"/>
</dbReference>
<dbReference type="SUPFAM" id="SSF56801">
    <property type="entry name" value="Acetyl-CoA synthetase-like"/>
    <property type="match status" value="1"/>
</dbReference>
<dbReference type="InterPro" id="IPR020845">
    <property type="entry name" value="AMP-binding_CS"/>
</dbReference>
<dbReference type="InterPro" id="IPR045851">
    <property type="entry name" value="AMP-bd_C_sf"/>
</dbReference>
<feature type="domain" description="Carrier" evidence="5">
    <location>
        <begin position="578"/>
        <end position="656"/>
    </location>
</feature>
<dbReference type="GO" id="GO:0006633">
    <property type="term" value="P:fatty acid biosynthetic process"/>
    <property type="evidence" value="ECO:0007669"/>
    <property type="project" value="TreeGrafter"/>
</dbReference>
<dbReference type="Gene3D" id="1.10.1200.10">
    <property type="entry name" value="ACP-like"/>
    <property type="match status" value="1"/>
</dbReference>
<keyword evidence="2" id="KW-0597">Phosphoprotein</keyword>
<dbReference type="GO" id="GO:0016740">
    <property type="term" value="F:transferase activity"/>
    <property type="evidence" value="ECO:0007669"/>
    <property type="project" value="UniProtKB-KW"/>
</dbReference>
<dbReference type="OrthoDB" id="288590at2759"/>
<reference evidence="7 8" key="1">
    <citation type="journal article" date="2015" name="Biotechnol. Biofuels">
        <title>Enhanced degradation of softwood versus hardwood by the white-rot fungus Pycnoporus coccineus.</title>
        <authorList>
            <person name="Couturier M."/>
            <person name="Navarro D."/>
            <person name="Chevret D."/>
            <person name="Henrissat B."/>
            <person name="Piumi F."/>
            <person name="Ruiz-Duenas F.J."/>
            <person name="Martinez A.T."/>
            <person name="Grigoriev I.V."/>
            <person name="Riley R."/>
            <person name="Lipzen A."/>
            <person name="Berrin J.G."/>
            <person name="Master E.R."/>
            <person name="Rosso M.N."/>
        </authorList>
    </citation>
    <scope>NUCLEOTIDE SEQUENCE [LARGE SCALE GENOMIC DNA]</scope>
    <source>
        <strain evidence="7 8">BRFM310</strain>
    </source>
</reference>
<evidence type="ECO:0000259" key="6">
    <source>
        <dbReference type="PROSITE" id="PS51471"/>
    </source>
</evidence>
<accession>A0A1Y2J6V2</accession>
<dbReference type="Pfam" id="PF00550">
    <property type="entry name" value="PP-binding"/>
    <property type="match status" value="1"/>
</dbReference>
<dbReference type="EMBL" id="KZ084087">
    <property type="protein sequence ID" value="OSD07962.1"/>
    <property type="molecule type" value="Genomic_DNA"/>
</dbReference>
<dbReference type="Pfam" id="PF14226">
    <property type="entry name" value="DIOX_N"/>
    <property type="match status" value="1"/>
</dbReference>
<sequence length="1338" mass="147979">MAADISTLTALLSARSLERDTGLRYLDAEGHVAKEVSYAELFETAQDDSLRLRSLLGDIRGGGDVVIASLSNHELHVRLFWACCFANIPVCPIPPLHPDPSRQATFLTHLQNLFEHPVMFTDDLKTIDTVTKVAPGLKTVSWAIFESQPSHSGAEEAASAPHSHETSPNDIVCLMLTSGSTGNPKAVALRHSNLLSSVNGKIAHHGTSSRTPFLNWIAFDHVACVSEVHIHALAANANQFHVHPSAVLQRPLRLLEWCSRYQIGYTFSPNFLIAQLCRDYATDPLPSGSLDLSALIALISGGEAVPMKTAVAFADILETFGAPRNVLRAGFGMSETGAGCIYDTRPLPRDEQSAAERYLGLGLCCEGTSMRVVSRETGEICLPLEPGDLQLQGPSVFSEYYNDPKATAESFTDDGWFVTGDRAMLDRDGNLHLVGREKDQININGVKYSSVDVEHFLEDGDIDGLRRSYVFVCPMRLPGSDTETYAVFYHHSGVTVEEELSDEAVRRINDTNRAIRDRSIVYCSQSPAVILPLPLKSFSKTALGKVSRSALMNAYMKGEHNALEQRLRSVSASPSGPSTLNAHEEAVAQVVGKLLGVDAAALSRSTNLFDLGMSSMHIVQLKHHLQKAFGVKDIPIIDLLRRPELGQLCDYLSESIMARTPTQAAYNPLVSLKSQGSKPPVFLVHPGVGEVLVFMGLAKALDGDRPLYAIRARGFDENEEVFPSFEEMVSVYVAAVERAFPEGPYYLGGYSFGGAVAFEMAKVLEAKGKNVAWVGIMNLPPHIQSRMHELTWVEVLLNLFMFVALITPATLDETRSQLRRAFPESADSDAEPEDSARIIEWLLASSDQARLRELQLEPDALGRWIRVAYQLTRLGRTYEPSGTLREAALTVFCATPLPSMGTREVYKAKRLSEWQHFSLKKVQFVDVDGEHYTMLSDTHVQSFAGKLASALDPPSNGAAVSNGSSPSNGIAPSNGVAPSKPLVSQKADFGEIPVIDFSLATTNPTKYYDQLRYALEDVGFVMFVNIPGFEDEFQSELFTLARRLFEKPREWKESLGAHKSHALRGYFRGDDIAGPHKAHAEAFRFGLDLPEPSGDDVPFWLKLHEGPNQWPSEEDLPRFRQLMEALFDRYYGLNIALNQHICKLLDIPQELLDAYYPDKPEFNSAIWHYLPVTEEIRESARNGFAQGMHEHRDPSTFVTCLIQSREGLQVQNHAGEWIDVPYIKGGVVCNIGMQLMKLTGGKLVATTHRVNTLLIEEDRFTIPYVLSTRLEKAVVPLPQFADGLMAKEHVAPNPKILKLMSIEDPLERSGYARLSLFPAISKKLYPAEFERAHELGIM</sequence>
<dbReference type="Pfam" id="PF03171">
    <property type="entry name" value="2OG-FeII_Oxy"/>
    <property type="match status" value="1"/>
</dbReference>
<dbReference type="InterPro" id="IPR042099">
    <property type="entry name" value="ANL_N_sf"/>
</dbReference>